<feature type="signal peptide" evidence="10">
    <location>
        <begin position="1"/>
        <end position="31"/>
    </location>
</feature>
<dbReference type="InterPro" id="IPR037066">
    <property type="entry name" value="Plug_dom_sf"/>
</dbReference>
<comment type="caution">
    <text evidence="13">The sequence shown here is derived from an EMBL/GenBank/DDBJ whole genome shotgun (WGS) entry which is preliminary data.</text>
</comment>
<dbReference type="GO" id="GO:0009279">
    <property type="term" value="C:cell outer membrane"/>
    <property type="evidence" value="ECO:0007669"/>
    <property type="project" value="UniProtKB-SubCell"/>
</dbReference>
<evidence type="ECO:0000256" key="6">
    <source>
        <dbReference type="ARBA" id="ARBA00023136"/>
    </source>
</evidence>
<evidence type="ECO:0000256" key="8">
    <source>
        <dbReference type="PROSITE-ProRule" id="PRU01360"/>
    </source>
</evidence>
<dbReference type="PROSITE" id="PS52016">
    <property type="entry name" value="TONB_DEPENDENT_REC_3"/>
    <property type="match status" value="1"/>
</dbReference>
<keyword evidence="2 8" id="KW-0813">Transport</keyword>
<evidence type="ECO:0000313" key="13">
    <source>
        <dbReference type="EMBL" id="ROQ30159.1"/>
    </source>
</evidence>
<keyword evidence="4 8" id="KW-0812">Transmembrane</keyword>
<dbReference type="Proteomes" id="UP000268033">
    <property type="component" value="Unassembled WGS sequence"/>
</dbReference>
<protein>
    <submittedName>
        <fullName evidence="13">TonB-dependent receptor-like protein</fullName>
    </submittedName>
</protein>
<evidence type="ECO:0000259" key="11">
    <source>
        <dbReference type="Pfam" id="PF00593"/>
    </source>
</evidence>
<dbReference type="Pfam" id="PF00593">
    <property type="entry name" value="TonB_dep_Rec_b-barrel"/>
    <property type="match status" value="1"/>
</dbReference>
<dbReference type="PANTHER" id="PTHR47234">
    <property type="match status" value="1"/>
</dbReference>
<dbReference type="SUPFAM" id="SSF56935">
    <property type="entry name" value="Porins"/>
    <property type="match status" value="1"/>
</dbReference>
<dbReference type="InterPro" id="IPR012910">
    <property type="entry name" value="Plug_dom"/>
</dbReference>
<keyword evidence="14" id="KW-1185">Reference proteome</keyword>
<dbReference type="RefSeq" id="WP_123420940.1">
    <property type="nucleotide sequence ID" value="NZ_RJUL01000002.1"/>
</dbReference>
<proteinExistence type="inferred from homology"/>
<comment type="subcellular location">
    <subcellularLocation>
        <location evidence="1 8">Cell outer membrane</location>
        <topology evidence="1 8">Multi-pass membrane protein</topology>
    </subcellularLocation>
</comment>
<feature type="chain" id="PRO_5018193656" evidence="10">
    <location>
        <begin position="32"/>
        <end position="946"/>
    </location>
</feature>
<evidence type="ECO:0000259" key="12">
    <source>
        <dbReference type="Pfam" id="PF07715"/>
    </source>
</evidence>
<accession>A0A3N1PPP4</accession>
<dbReference type="Gene3D" id="2.170.130.10">
    <property type="entry name" value="TonB-dependent receptor, plug domain"/>
    <property type="match status" value="1"/>
</dbReference>
<dbReference type="Gene3D" id="2.40.170.20">
    <property type="entry name" value="TonB-dependent receptor, beta-barrel domain"/>
    <property type="match status" value="1"/>
</dbReference>
<evidence type="ECO:0000256" key="2">
    <source>
        <dbReference type="ARBA" id="ARBA00022448"/>
    </source>
</evidence>
<keyword evidence="10" id="KW-0732">Signal</keyword>
<reference evidence="13 14" key="1">
    <citation type="submission" date="2018-11" db="EMBL/GenBank/DDBJ databases">
        <title>Genomic Encyclopedia of Type Strains, Phase IV (KMG-IV): sequencing the most valuable type-strain genomes for metagenomic binning, comparative biology and taxonomic classification.</title>
        <authorList>
            <person name="Goeker M."/>
        </authorList>
    </citation>
    <scope>NUCLEOTIDE SEQUENCE [LARGE SCALE GENOMIC DNA]</scope>
    <source>
        <strain evidence="13 14">DSM 21945</strain>
    </source>
</reference>
<dbReference type="InterPro" id="IPR036942">
    <property type="entry name" value="Beta-barrel_TonB_sf"/>
</dbReference>
<feature type="domain" description="TonB-dependent receptor plug" evidence="12">
    <location>
        <begin position="56"/>
        <end position="172"/>
    </location>
</feature>
<evidence type="ECO:0000256" key="4">
    <source>
        <dbReference type="ARBA" id="ARBA00022692"/>
    </source>
</evidence>
<dbReference type="InterPro" id="IPR000531">
    <property type="entry name" value="Beta-barrel_TonB"/>
</dbReference>
<evidence type="ECO:0000256" key="5">
    <source>
        <dbReference type="ARBA" id="ARBA00023077"/>
    </source>
</evidence>
<name>A0A3N1PPP4_9GAMM</name>
<dbReference type="AlphaFoldDB" id="A0A3N1PPP4"/>
<gene>
    <name evidence="13" type="ORF">EDC28_102552</name>
</gene>
<organism evidence="13 14">
    <name type="scientific">Gallaecimonas pentaromativorans</name>
    <dbReference type="NCBI Taxonomy" id="584787"/>
    <lineage>
        <taxon>Bacteria</taxon>
        <taxon>Pseudomonadati</taxon>
        <taxon>Pseudomonadota</taxon>
        <taxon>Gammaproteobacteria</taxon>
        <taxon>Enterobacterales</taxon>
        <taxon>Gallaecimonadaceae</taxon>
        <taxon>Gallaecimonas</taxon>
    </lineage>
</organism>
<keyword evidence="6 8" id="KW-0472">Membrane</keyword>
<keyword evidence="7 8" id="KW-0998">Cell outer membrane</keyword>
<evidence type="ECO:0000256" key="1">
    <source>
        <dbReference type="ARBA" id="ARBA00004571"/>
    </source>
</evidence>
<dbReference type="Pfam" id="PF07715">
    <property type="entry name" value="Plug"/>
    <property type="match status" value="1"/>
</dbReference>
<evidence type="ECO:0000256" key="10">
    <source>
        <dbReference type="SAM" id="SignalP"/>
    </source>
</evidence>
<evidence type="ECO:0000256" key="3">
    <source>
        <dbReference type="ARBA" id="ARBA00022452"/>
    </source>
</evidence>
<feature type="domain" description="TonB-dependent receptor-like beta-barrel" evidence="11">
    <location>
        <begin position="383"/>
        <end position="904"/>
    </location>
</feature>
<evidence type="ECO:0000256" key="7">
    <source>
        <dbReference type="ARBA" id="ARBA00023237"/>
    </source>
</evidence>
<dbReference type="InterPro" id="IPR039426">
    <property type="entry name" value="TonB-dep_rcpt-like"/>
</dbReference>
<sequence>MYRNNKLANSVRWALVAASAVSALSVAPVYAADNAASDEQPERIEVTGSRIKRTDLETPVPVTIISRQDIKQSGAINVADILKQTPVAIAASDQSNSVFSTTTVGLNTTSLRNLGQERTLVLVNGRRFVSGVDPSTGYAVDLNAIPASLIERIEILKSASSAIYGSDAVAGVVNIITRKDFEGVEVDLQTGISDHSDREQNSINITTGGSWNGGNAWVSIGYDKDKGLKSSDRSFSARDQAIFLDDNGNEVVGDLFSSYPPQGRISYTDANGDNQTVNADGTAYSGGFNRAAYRQLVTPLERKYAAAGIYQDVNDKTRVWTELNWNSTETDHSTIEPTPLDVLNDVWLQDRNGTGGMDVSSPLIPDALRQQLVAAGITNLNQTNAFVRRMVEFGPRSTDLERNTIRVATGVDYNINDNWQWNSYLTWGKTKQEQEDGGQINIERAAQALDVIDDGNGNLVCRNDLARLQGCVPLNIFGENVSQAAVDYVRVPAKATGAAEQFVVSTGLTGDLPFELPGGYVSMAAGVEQRLEKGSYNPGELAQTGASSTNKTDATYGSLHTTDYYVEFVLPLIERLELDLAARYSDHSIVGGQTTWNAGIEYSPIDDLKFRASAARAIRTPNIADLYAGRGETFATVSDPCDGVTATTAGQVATNCRSIPAVAARIAASGSFDLTQAERQGTGGYVGGNPDVKEETADTWSGGFVWQIIDGLSLTTDYYDISVDNAISTTSRSVVLSRCFDASSADFSADCNGNAIRDVRGALIEVNSGTANENKIDTRGLDVDLTYVTELWGGSFKANLIWNHLFEFKETGIADGSSIDYAGQVLYPDNRANLNLSYNYDALTVAWRIRYWDSVVDSVDEGNLNYTDGAPLTTYNNISSVFYHDLNASYAFNNNTTLNVGIKNAFDKKPPVLNQSSVSGATGINTASEAYDVTGRYFFAGVTVKF</sequence>
<dbReference type="EMBL" id="RJUL01000002">
    <property type="protein sequence ID" value="ROQ30159.1"/>
    <property type="molecule type" value="Genomic_DNA"/>
</dbReference>
<keyword evidence="13" id="KW-0675">Receptor</keyword>
<evidence type="ECO:0000313" key="14">
    <source>
        <dbReference type="Proteomes" id="UP000268033"/>
    </source>
</evidence>
<evidence type="ECO:0000256" key="9">
    <source>
        <dbReference type="RuleBase" id="RU003357"/>
    </source>
</evidence>
<comment type="similarity">
    <text evidence="8 9">Belongs to the TonB-dependent receptor family.</text>
</comment>
<keyword evidence="5 9" id="KW-0798">TonB box</keyword>
<keyword evidence="3 8" id="KW-1134">Transmembrane beta strand</keyword>
<dbReference type="PANTHER" id="PTHR47234:SF2">
    <property type="entry name" value="TONB-DEPENDENT RECEPTOR"/>
    <property type="match status" value="1"/>
</dbReference>